<evidence type="ECO:0000313" key="2">
    <source>
        <dbReference type="Proteomes" id="UP000006859"/>
    </source>
</evidence>
<protein>
    <submittedName>
        <fullName evidence="1">Ornithine cyclodeaminase</fullName>
        <ecNumber evidence="1">4.3.1.12</ecNumber>
    </submittedName>
</protein>
<dbReference type="KEGG" id="ddd:Dda3937_01905"/>
<dbReference type="InterPro" id="IPR036291">
    <property type="entry name" value="NAD(P)-bd_dom_sf"/>
</dbReference>
<proteinExistence type="predicted"/>
<evidence type="ECO:0000313" key="1">
    <source>
        <dbReference type="EMBL" id="ADM97309.1"/>
    </source>
</evidence>
<gene>
    <name evidence="1" type="ordered locus">Dda3937_01905</name>
</gene>
<dbReference type="EMBL" id="CP002038">
    <property type="protein sequence ID" value="ADM97309.1"/>
    <property type="molecule type" value="Genomic_DNA"/>
</dbReference>
<dbReference type="eggNOG" id="COG2423">
    <property type="taxonomic scope" value="Bacteria"/>
</dbReference>
<dbReference type="PIRSF" id="PIRSF001439">
    <property type="entry name" value="CryM"/>
    <property type="match status" value="1"/>
</dbReference>
<dbReference type="PANTHER" id="PTHR13812">
    <property type="entry name" value="KETIMINE REDUCTASE MU-CRYSTALLIN"/>
    <property type="match status" value="1"/>
</dbReference>
<dbReference type="Proteomes" id="UP000006859">
    <property type="component" value="Chromosome"/>
</dbReference>
<dbReference type="InterPro" id="IPR003462">
    <property type="entry name" value="ODC_Mu_crystall"/>
</dbReference>
<dbReference type="Gene3D" id="3.30.1780.10">
    <property type="entry name" value="ornithine cyclodeaminase, domain 1"/>
    <property type="match status" value="1"/>
</dbReference>
<sequence>MDGEVAIMFLINEKDSATLASHAMAYEAVRAALIDAVHPATANFPVVHGHGSDPGNRFTVKSGATPELAGLKVGSYWPGNLADGLPCHNSIIFLFDQSRGVIDSAVEAGTLNAYRTAAADAVATDVLARADASVLAVFGTGHQARYEVEAVARIRPIKEILVVGRSDAATQNMVDALRANALPARACQAEAACRAADIIITATTARAPLFDAAWVRPGTHVSSMGSDAAGKQELPVELLAAGKLFCDLPAQSRRIGEFQHASDDKAVFAIGDVLSGNVTGREAASDITVFDSSGLAIQDLYVAKAVIEAWRRQHA</sequence>
<dbReference type="Pfam" id="PF02423">
    <property type="entry name" value="OCD_Mu_crystall"/>
    <property type="match status" value="1"/>
</dbReference>
<organism evidence="1 2">
    <name type="scientific">Dickeya dadantii (strain 3937)</name>
    <name type="common">Erwinia chrysanthemi (strain 3937)</name>
    <dbReference type="NCBI Taxonomy" id="198628"/>
    <lineage>
        <taxon>Bacteria</taxon>
        <taxon>Pseudomonadati</taxon>
        <taxon>Pseudomonadota</taxon>
        <taxon>Gammaproteobacteria</taxon>
        <taxon>Enterobacterales</taxon>
        <taxon>Pectobacteriaceae</taxon>
        <taxon>Dickeya</taxon>
    </lineage>
</organism>
<dbReference type="GO" id="GO:0005737">
    <property type="term" value="C:cytoplasm"/>
    <property type="evidence" value="ECO:0007669"/>
    <property type="project" value="TreeGrafter"/>
</dbReference>
<dbReference type="EC" id="4.3.1.12" evidence="1"/>
<keyword evidence="1" id="KW-0456">Lyase</keyword>
<dbReference type="GO" id="GO:0008473">
    <property type="term" value="F:ornithine cyclodeaminase activity"/>
    <property type="evidence" value="ECO:0007669"/>
    <property type="project" value="UniProtKB-EC"/>
</dbReference>
<accession>E0SCF9</accession>
<reference evidence="1 2" key="1">
    <citation type="journal article" date="2011" name="J. Bacteriol.">
        <title>Genome sequence of the plant-pathogenic bacterium Dickeya dadantii 3937.</title>
        <authorList>
            <person name="Glasner J.D."/>
            <person name="Yang C.H."/>
            <person name="Reverchon S."/>
            <person name="Hugouvieux-Cotte-Pattat N."/>
            <person name="Condemine G."/>
            <person name="Bohin J.P."/>
            <person name="Van Gijsegem F."/>
            <person name="Yang S."/>
            <person name="Franza T."/>
            <person name="Expert D."/>
            <person name="Plunkett G. III"/>
            <person name="San Francisco M.J."/>
            <person name="Charkowski A.O."/>
            <person name="Py B."/>
            <person name="Bell K."/>
            <person name="Rauscher L."/>
            <person name="Rodriguez-Palenzuela P."/>
            <person name="Toussaint A."/>
            <person name="Holeva M.C."/>
            <person name="He S.Y."/>
            <person name="Douet V."/>
            <person name="Boccara M."/>
            <person name="Blanco C."/>
            <person name="Toth I."/>
            <person name="Anderson B.D."/>
            <person name="Biehl B.S."/>
            <person name="Mau B."/>
            <person name="Flynn S.M."/>
            <person name="Barras F."/>
            <person name="Lindeberg M."/>
            <person name="Birch P.R."/>
            <person name="Tsuyumu S."/>
            <person name="Shi X."/>
            <person name="Hibbing M."/>
            <person name="Yap M.N."/>
            <person name="Carpentier M."/>
            <person name="Dassa E."/>
            <person name="Umehara M."/>
            <person name="Kim J.F."/>
            <person name="Rusch M."/>
            <person name="Soni P."/>
            <person name="Mayhew G.F."/>
            <person name="Fouts D.E."/>
            <person name="Gill S.R."/>
            <person name="Blattner F.R."/>
            <person name="Keen N.T."/>
            <person name="Perna N.T."/>
        </authorList>
    </citation>
    <scope>NUCLEOTIDE SEQUENCE [LARGE SCALE GENOMIC DNA]</scope>
    <source>
        <strain evidence="1 2">3937</strain>
    </source>
</reference>
<dbReference type="Gene3D" id="3.40.50.720">
    <property type="entry name" value="NAD(P)-binding Rossmann-like Domain"/>
    <property type="match status" value="1"/>
</dbReference>
<dbReference type="InterPro" id="IPR023401">
    <property type="entry name" value="ODC_N"/>
</dbReference>
<dbReference type="HOGENOM" id="CLU_042088_2_0_6"/>
<dbReference type="PANTHER" id="PTHR13812:SF19">
    <property type="entry name" value="KETIMINE REDUCTASE MU-CRYSTALLIN"/>
    <property type="match status" value="1"/>
</dbReference>
<dbReference type="SUPFAM" id="SSF51735">
    <property type="entry name" value="NAD(P)-binding Rossmann-fold domains"/>
    <property type="match status" value="1"/>
</dbReference>
<dbReference type="AlphaFoldDB" id="E0SCF9"/>
<name>E0SCF9_DICD3</name>
<keyword evidence="2" id="KW-1185">Reference proteome</keyword>
<dbReference type="STRING" id="198628.Dda3937_01905"/>